<feature type="transmembrane region" description="Helical" evidence="1">
    <location>
        <begin position="43"/>
        <end position="59"/>
    </location>
</feature>
<name>A0A517XP63_9BACT</name>
<reference evidence="2 3" key="1">
    <citation type="submission" date="2019-02" db="EMBL/GenBank/DDBJ databases">
        <title>Deep-cultivation of Planctomycetes and their phenomic and genomic characterization uncovers novel biology.</title>
        <authorList>
            <person name="Wiegand S."/>
            <person name="Jogler M."/>
            <person name="Boedeker C."/>
            <person name="Pinto D."/>
            <person name="Vollmers J."/>
            <person name="Rivas-Marin E."/>
            <person name="Kohn T."/>
            <person name="Peeters S.H."/>
            <person name="Heuer A."/>
            <person name="Rast P."/>
            <person name="Oberbeckmann S."/>
            <person name="Bunk B."/>
            <person name="Jeske O."/>
            <person name="Meyerdierks A."/>
            <person name="Storesund J.E."/>
            <person name="Kallscheuer N."/>
            <person name="Luecker S."/>
            <person name="Lage O.M."/>
            <person name="Pohl T."/>
            <person name="Merkel B.J."/>
            <person name="Hornburger P."/>
            <person name="Mueller R.-W."/>
            <person name="Bruemmer F."/>
            <person name="Labrenz M."/>
            <person name="Spormann A.M."/>
            <person name="Op den Camp H."/>
            <person name="Overmann J."/>
            <person name="Amann R."/>
            <person name="Jetten M.S.M."/>
            <person name="Mascher T."/>
            <person name="Medema M.H."/>
            <person name="Devos D.P."/>
            <person name="Kaster A.-K."/>
            <person name="Ovreas L."/>
            <person name="Rohde M."/>
            <person name="Galperin M.Y."/>
            <person name="Jogler C."/>
        </authorList>
    </citation>
    <scope>NUCLEOTIDE SEQUENCE [LARGE SCALE GENOMIC DNA]</scope>
    <source>
        <strain evidence="2 3">ETA_A1</strain>
    </source>
</reference>
<dbReference type="Proteomes" id="UP000319576">
    <property type="component" value="Chromosome"/>
</dbReference>
<proteinExistence type="predicted"/>
<dbReference type="AlphaFoldDB" id="A0A517XP63"/>
<evidence type="ECO:0000256" key="1">
    <source>
        <dbReference type="SAM" id="Phobius"/>
    </source>
</evidence>
<feature type="transmembrane region" description="Helical" evidence="1">
    <location>
        <begin position="71"/>
        <end position="92"/>
    </location>
</feature>
<keyword evidence="1" id="KW-1133">Transmembrane helix</keyword>
<dbReference type="RefSeq" id="WP_145235184.1">
    <property type="nucleotide sequence ID" value="NZ_CP036273.1"/>
</dbReference>
<keyword evidence="3" id="KW-1185">Reference proteome</keyword>
<feature type="transmembrane region" description="Helical" evidence="1">
    <location>
        <begin position="118"/>
        <end position="137"/>
    </location>
</feature>
<organism evidence="2 3">
    <name type="scientific">Urbifossiella limnaea</name>
    <dbReference type="NCBI Taxonomy" id="2528023"/>
    <lineage>
        <taxon>Bacteria</taxon>
        <taxon>Pseudomonadati</taxon>
        <taxon>Planctomycetota</taxon>
        <taxon>Planctomycetia</taxon>
        <taxon>Gemmatales</taxon>
        <taxon>Gemmataceae</taxon>
        <taxon>Urbifossiella</taxon>
    </lineage>
</organism>
<evidence type="ECO:0000313" key="2">
    <source>
        <dbReference type="EMBL" id="QDU19295.1"/>
    </source>
</evidence>
<dbReference type="EMBL" id="CP036273">
    <property type="protein sequence ID" value="QDU19295.1"/>
    <property type="molecule type" value="Genomic_DNA"/>
</dbReference>
<protein>
    <submittedName>
        <fullName evidence="2">Uncharacterized protein</fullName>
    </submittedName>
</protein>
<evidence type="ECO:0000313" key="3">
    <source>
        <dbReference type="Proteomes" id="UP000319576"/>
    </source>
</evidence>
<sequence length="146" mass="15086">MRAAAWAGVVLLAWPTVAAANVAVLYYPGDPGYARARLASQVVRGAAVGAVVTGIAWFVRSRGSNRVAATAVLGTFLVVALLYWGGSLVVIVPPDEPKLPFERFGRRPGPGEVSGEEVTLYAAVGAMVLAAGGVAVARRSVPKREG</sequence>
<keyword evidence="1" id="KW-0472">Membrane</keyword>
<accession>A0A517XP63</accession>
<dbReference type="KEGG" id="uli:ETAA1_12010"/>
<gene>
    <name evidence="2" type="ORF">ETAA1_12010</name>
</gene>
<keyword evidence="1" id="KW-0812">Transmembrane</keyword>